<sequence>MIRKFRLFNNRNDLIDFYENHNLFAINPVGLGVSLSHSYAGLNANFIHTGTSLDQGIFEIELLIGAGGNEAYQEFNKFGDFLEHSPYLLEYTTDAGTYYRECVLKGLTKTEKTNEVILKETLSLECTTPFYTVQTGVIVPQEDLEGDGKIYDYSFDYIYDEDVAIDNFYRLENNSIYLGTSIGSPIEIEVDGFCVNPHWDLYKDGKLIQSDGFNLTVPTGYKLIVSSFPQSQRAVLIAPNGEESNVYQQQDLTKTNFIVVPSGRTSLVFHTGEAIVRYKMREERVIA</sequence>
<organism evidence="2 3">
    <name type="scientific">Carnobacterium divergens</name>
    <name type="common">Lactobacillus divergens</name>
    <dbReference type="NCBI Taxonomy" id="2748"/>
    <lineage>
        <taxon>Bacteria</taxon>
        <taxon>Bacillati</taxon>
        <taxon>Bacillota</taxon>
        <taxon>Bacilli</taxon>
        <taxon>Lactobacillales</taxon>
        <taxon>Carnobacteriaceae</taxon>
        <taxon>Carnobacterium</taxon>
    </lineage>
</organism>
<dbReference type="Proteomes" id="UP001249945">
    <property type="component" value="Unassembled WGS sequence"/>
</dbReference>
<evidence type="ECO:0000313" key="2">
    <source>
        <dbReference type="EMBL" id="MDT1975146.1"/>
    </source>
</evidence>
<gene>
    <name evidence="2" type="ORF">MX635_12130</name>
</gene>
<proteinExistence type="predicted"/>
<evidence type="ECO:0000259" key="1">
    <source>
        <dbReference type="Pfam" id="PF16774"/>
    </source>
</evidence>
<reference evidence="2" key="1">
    <citation type="submission" date="2022-04" db="EMBL/GenBank/DDBJ databases">
        <title>Draft genome sequences of lactic acid bacteria (LAB) strains involved in meat spoilage.</title>
        <authorList>
            <person name="Palevich N."/>
        </authorList>
    </citation>
    <scope>NUCLEOTIDE SEQUENCE</scope>
    <source>
        <strain evidence="2">9-14</strain>
    </source>
</reference>
<protein>
    <submittedName>
        <fullName evidence="2">Phage baseplate protein</fullName>
    </submittedName>
</protein>
<dbReference type="RefSeq" id="WP_311780888.1">
    <property type="nucleotide sequence ID" value="NZ_JALRMR010000017.1"/>
</dbReference>
<feature type="domain" description="Distal tail protein N-terminal" evidence="1">
    <location>
        <begin position="2"/>
        <end position="127"/>
    </location>
</feature>
<dbReference type="Pfam" id="PF16774">
    <property type="entry name" value="Dit_N"/>
    <property type="match status" value="1"/>
</dbReference>
<dbReference type="EMBL" id="JALRMR010000017">
    <property type="protein sequence ID" value="MDT1975146.1"/>
    <property type="molecule type" value="Genomic_DNA"/>
</dbReference>
<dbReference type="AlphaFoldDB" id="A0AAW8RGC0"/>
<evidence type="ECO:0000313" key="3">
    <source>
        <dbReference type="Proteomes" id="UP001249945"/>
    </source>
</evidence>
<dbReference type="InterPro" id="IPR031899">
    <property type="entry name" value="Dit_N"/>
</dbReference>
<name>A0AAW8RGC0_CARDV</name>
<accession>A0AAW8RGC0</accession>
<comment type="caution">
    <text evidence="2">The sequence shown here is derived from an EMBL/GenBank/DDBJ whole genome shotgun (WGS) entry which is preliminary data.</text>
</comment>